<evidence type="ECO:0000313" key="2">
    <source>
        <dbReference type="Proteomes" id="UP000184600"/>
    </source>
</evidence>
<dbReference type="EMBL" id="FRFG01000023">
    <property type="protein sequence ID" value="SHO56234.1"/>
    <property type="molecule type" value="Genomic_DNA"/>
</dbReference>
<keyword evidence="2" id="KW-1185">Reference proteome</keyword>
<dbReference type="Gene3D" id="2.60.120.370">
    <property type="entry name" value="YhcH/YjgK/YiaL"/>
    <property type="match status" value="1"/>
</dbReference>
<dbReference type="GO" id="GO:0005829">
    <property type="term" value="C:cytosol"/>
    <property type="evidence" value="ECO:0007669"/>
    <property type="project" value="TreeGrafter"/>
</dbReference>
<reference evidence="2" key="1">
    <citation type="submission" date="2016-12" db="EMBL/GenBank/DDBJ databases">
        <authorList>
            <person name="Rodrigo-Torres L."/>
            <person name="Arahal R.D."/>
            <person name="Lucena T."/>
        </authorList>
    </citation>
    <scope>NUCLEOTIDE SEQUENCE [LARGE SCALE GENOMIC DNA]</scope>
</reference>
<dbReference type="AlphaFoldDB" id="A0A1M7YU92"/>
<protein>
    <submittedName>
        <fullName evidence="1">Toxin-antitoxin biofilm protein TabA</fullName>
    </submittedName>
</protein>
<dbReference type="PANTHER" id="PTHR34986">
    <property type="entry name" value="EVOLVED BETA-GALACTOSIDASE SUBUNIT BETA"/>
    <property type="match status" value="1"/>
</dbReference>
<sequence length="159" mass="17938">MIYGHWESAGQSGLCNNMLKIIQSKICSFTSLLQAEEGKIDLEAEPGVQAAFINIMYGKTDQRDHRHTEIHQQYIDIQLVLTGEELIYYGHPGFDAVVKSNPKPDLYLLDAPPLTNSVHLTPGHFAVFFPGEPHQALCRINQCDTIKKAVFKIPVELYR</sequence>
<evidence type="ECO:0000313" key="1">
    <source>
        <dbReference type="EMBL" id="SHO56234.1"/>
    </source>
</evidence>
<dbReference type="PANTHER" id="PTHR34986:SF1">
    <property type="entry name" value="PROTEIN YIAL"/>
    <property type="match status" value="1"/>
</dbReference>
<gene>
    <name evidence="1" type="primary">tabA_2</name>
    <name evidence="1" type="ORF">VQ7734_02003</name>
</gene>
<organism evidence="1 2">
    <name type="scientific">Vibrio quintilis</name>
    <dbReference type="NCBI Taxonomy" id="1117707"/>
    <lineage>
        <taxon>Bacteria</taxon>
        <taxon>Pseudomonadati</taxon>
        <taxon>Pseudomonadota</taxon>
        <taxon>Gammaproteobacteria</taxon>
        <taxon>Vibrionales</taxon>
        <taxon>Vibrionaceae</taxon>
        <taxon>Vibrio</taxon>
    </lineage>
</organism>
<dbReference type="InterPro" id="IPR037012">
    <property type="entry name" value="NanQ/TabA/YiaL_sf"/>
</dbReference>
<accession>A0A1M7YU92</accession>
<dbReference type="Proteomes" id="UP000184600">
    <property type="component" value="Unassembled WGS sequence"/>
</dbReference>
<dbReference type="RefSeq" id="WP_073581989.1">
    <property type="nucleotide sequence ID" value="NZ_AP024897.1"/>
</dbReference>
<dbReference type="Pfam" id="PF04074">
    <property type="entry name" value="DUF386"/>
    <property type="match status" value="1"/>
</dbReference>
<dbReference type="STRING" id="1117707.VQ7734_02003"/>
<proteinExistence type="predicted"/>
<dbReference type="NCBIfam" id="TIGR00022">
    <property type="entry name" value="YhcH/YjgK/YiaL family protein"/>
    <property type="match status" value="1"/>
</dbReference>
<dbReference type="OrthoDB" id="6196468at2"/>
<dbReference type="InterPro" id="IPR004375">
    <property type="entry name" value="NanQ/TabA/YiaL"/>
</dbReference>
<name>A0A1M7YU92_9VIBR</name>
<dbReference type="SUPFAM" id="SSF51197">
    <property type="entry name" value="Clavaminate synthase-like"/>
    <property type="match status" value="1"/>
</dbReference>